<organism evidence="2 3">
    <name type="scientific">Tepidiforma thermophila (strain KCTC 52669 / CGMCC 1.13589 / G233)</name>
    <dbReference type="NCBI Taxonomy" id="2761530"/>
    <lineage>
        <taxon>Bacteria</taxon>
        <taxon>Bacillati</taxon>
        <taxon>Chloroflexota</taxon>
        <taxon>Tepidiformia</taxon>
        <taxon>Tepidiformales</taxon>
        <taxon>Tepidiformaceae</taxon>
        <taxon>Tepidiforma</taxon>
    </lineage>
</organism>
<reference evidence="2 3" key="1">
    <citation type="submission" date="2017-09" db="EMBL/GenBank/DDBJ databases">
        <title>Sequencing the genomes of two abundant thermophiles in Great Basin hot springs: Thermocrinis jamiesonii and novel Chloroflexi Thermoflexus hugenholtzii.</title>
        <authorList>
            <person name="Hedlund B."/>
        </authorList>
    </citation>
    <scope>NUCLEOTIDE SEQUENCE [LARGE SCALE GENOMIC DNA]</scope>
    <source>
        <strain evidence="2 3">G233</strain>
    </source>
</reference>
<dbReference type="SUPFAM" id="SSF69118">
    <property type="entry name" value="AhpD-like"/>
    <property type="match status" value="1"/>
</dbReference>
<dbReference type="RefSeq" id="WP_098503064.1">
    <property type="nucleotide sequence ID" value="NZ_PDJQ01000001.1"/>
</dbReference>
<feature type="domain" description="Carboxymuconolactone decarboxylase-like" evidence="1">
    <location>
        <begin position="28"/>
        <end position="108"/>
    </location>
</feature>
<dbReference type="AlphaFoldDB" id="A0A2A9HC86"/>
<evidence type="ECO:0000313" key="3">
    <source>
        <dbReference type="Proteomes" id="UP000223071"/>
    </source>
</evidence>
<comment type="caution">
    <text evidence="2">The sequence shown here is derived from an EMBL/GenBank/DDBJ whole genome shotgun (WGS) entry which is preliminary data.</text>
</comment>
<sequence length="183" mass="19370">MSTVPRVPSAVPGQPPAFHTVLAHAPAIQQRFAALYADFWMDSALSQREKEIARIRNARVTACGFCRQVRFSLAREEGLDEATLDLVTDGYLDAPLSPREKRILQYTDAIIGDPARADPALGAALRDELGDAGLAELTLGVGLFLGLAKVLITLGLEPEEMPVTVLPTPGSAVSRPSAAPAGG</sequence>
<protein>
    <submittedName>
        <fullName evidence="2">AhpD family alkylhydroperoxidase</fullName>
    </submittedName>
</protein>
<dbReference type="Pfam" id="PF02627">
    <property type="entry name" value="CMD"/>
    <property type="match status" value="1"/>
</dbReference>
<keyword evidence="2" id="KW-0575">Peroxidase</keyword>
<dbReference type="Gene3D" id="1.20.1290.10">
    <property type="entry name" value="AhpD-like"/>
    <property type="match status" value="1"/>
</dbReference>
<dbReference type="GO" id="GO:0051920">
    <property type="term" value="F:peroxiredoxin activity"/>
    <property type="evidence" value="ECO:0007669"/>
    <property type="project" value="InterPro"/>
</dbReference>
<evidence type="ECO:0000259" key="1">
    <source>
        <dbReference type="Pfam" id="PF02627"/>
    </source>
</evidence>
<dbReference type="PANTHER" id="PTHR34846:SF5">
    <property type="entry name" value="CARBOXYMUCONOLACTONE DECARBOXYLASE-LIKE DOMAIN-CONTAINING PROTEIN"/>
    <property type="match status" value="1"/>
</dbReference>
<keyword evidence="3" id="KW-1185">Reference proteome</keyword>
<proteinExistence type="predicted"/>
<dbReference type="Proteomes" id="UP000223071">
    <property type="component" value="Unassembled WGS sequence"/>
</dbReference>
<keyword evidence="2" id="KW-0560">Oxidoreductase</keyword>
<gene>
    <name evidence="2" type="ORF">A9A59_0819</name>
</gene>
<accession>A0A2A9HC86</accession>
<dbReference type="InterPro" id="IPR029032">
    <property type="entry name" value="AhpD-like"/>
</dbReference>
<dbReference type="InterPro" id="IPR003779">
    <property type="entry name" value="CMD-like"/>
</dbReference>
<dbReference type="PANTHER" id="PTHR34846">
    <property type="entry name" value="4-CARBOXYMUCONOLACTONE DECARBOXYLASE FAMILY PROTEIN (AFU_ORTHOLOGUE AFUA_6G11590)"/>
    <property type="match status" value="1"/>
</dbReference>
<name>A0A2A9HC86_TEPT2</name>
<evidence type="ECO:0000313" key="2">
    <source>
        <dbReference type="EMBL" id="PFG73617.1"/>
    </source>
</evidence>
<dbReference type="EMBL" id="PDJQ01000001">
    <property type="protein sequence ID" value="PFG73617.1"/>
    <property type="molecule type" value="Genomic_DNA"/>
</dbReference>